<dbReference type="EMBL" id="JANBUO010001176">
    <property type="protein sequence ID" value="KAJ2799450.1"/>
    <property type="molecule type" value="Genomic_DNA"/>
</dbReference>
<organism evidence="3 4">
    <name type="scientific">Coemansia guatemalensis</name>
    <dbReference type="NCBI Taxonomy" id="2761395"/>
    <lineage>
        <taxon>Eukaryota</taxon>
        <taxon>Fungi</taxon>
        <taxon>Fungi incertae sedis</taxon>
        <taxon>Zoopagomycota</taxon>
        <taxon>Kickxellomycotina</taxon>
        <taxon>Kickxellomycetes</taxon>
        <taxon>Kickxellales</taxon>
        <taxon>Kickxellaceae</taxon>
        <taxon>Coemansia</taxon>
    </lineage>
</organism>
<proteinExistence type="predicted"/>
<evidence type="ECO:0000256" key="1">
    <source>
        <dbReference type="SAM" id="Coils"/>
    </source>
</evidence>
<keyword evidence="4" id="KW-1185">Reference proteome</keyword>
<keyword evidence="1" id="KW-0175">Coiled coil</keyword>
<accession>A0A9W8LSS5</accession>
<dbReference type="Proteomes" id="UP001140094">
    <property type="component" value="Unassembled WGS sequence"/>
</dbReference>
<dbReference type="AlphaFoldDB" id="A0A9W8LSS5"/>
<comment type="caution">
    <text evidence="3">The sequence shown here is derived from an EMBL/GenBank/DDBJ whole genome shotgun (WGS) entry which is preliminary data.</text>
</comment>
<evidence type="ECO:0000313" key="4">
    <source>
        <dbReference type="Proteomes" id="UP001140094"/>
    </source>
</evidence>
<name>A0A9W8LSS5_9FUNG</name>
<evidence type="ECO:0000313" key="3">
    <source>
        <dbReference type="EMBL" id="KAJ2799450.1"/>
    </source>
</evidence>
<evidence type="ECO:0000256" key="2">
    <source>
        <dbReference type="SAM" id="MobiDB-lite"/>
    </source>
</evidence>
<feature type="region of interest" description="Disordered" evidence="2">
    <location>
        <begin position="279"/>
        <end position="299"/>
    </location>
</feature>
<feature type="coiled-coil region" evidence="1">
    <location>
        <begin position="121"/>
        <end position="198"/>
    </location>
</feature>
<gene>
    <name evidence="3" type="ORF">H4R20_004435</name>
</gene>
<reference evidence="3" key="1">
    <citation type="submission" date="2022-07" db="EMBL/GenBank/DDBJ databases">
        <title>Phylogenomic reconstructions and comparative analyses of Kickxellomycotina fungi.</title>
        <authorList>
            <person name="Reynolds N.K."/>
            <person name="Stajich J.E."/>
            <person name="Barry K."/>
            <person name="Grigoriev I.V."/>
            <person name="Crous P."/>
            <person name="Smith M.E."/>
        </authorList>
    </citation>
    <scope>NUCLEOTIDE SEQUENCE</scope>
    <source>
        <strain evidence="3">NRRL 1565</strain>
    </source>
</reference>
<protein>
    <submittedName>
        <fullName evidence="3">Uncharacterized protein</fullName>
    </submittedName>
</protein>
<sequence>MFIFSSTFARACQLAGSRFTSSHSLATHASCTTQTTPSVATQALSANYFNAFAVTRSALHTPFSRCAAFENSLARQQQVQREEVEPRNEALPIDLLLASFRRQYGAQLECEKMHLGAAVVEQKQQQQREVLEEELEGLRAHTDKFIDAAEDMWVADMEALTLQCKMVESEADEADEAALEEQQQLEALNKELEDARYSMSGHVLQRESLEAQLVSANEFAIDQKVRGEELKLKLEQMHSDNEKFLDEVTVVVCTRLQEVKQQWKEHFDMVERKYQAELDELRSPPSSPRTACDDDFEYGSVVSDDDFEYESVVSDDDIDYGHFTDSDASESTF</sequence>